<feature type="region of interest" description="Disordered" evidence="1">
    <location>
        <begin position="125"/>
        <end position="159"/>
    </location>
</feature>
<feature type="compositionally biased region" description="Basic and acidic residues" evidence="1">
    <location>
        <begin position="145"/>
        <end position="159"/>
    </location>
</feature>
<dbReference type="Pfam" id="PF04480">
    <property type="entry name" value="DUF559"/>
    <property type="match status" value="1"/>
</dbReference>
<dbReference type="SUPFAM" id="SSF52980">
    <property type="entry name" value="Restriction endonuclease-like"/>
    <property type="match status" value="1"/>
</dbReference>
<evidence type="ECO:0000259" key="2">
    <source>
        <dbReference type="Pfam" id="PF04480"/>
    </source>
</evidence>
<sequence length="234" mass="27504">MNRRPRRDPEAISFARDQRAGANEFARDVWQMLRNRRCRNQKFRREYPIKPYTVDFCCVDLKLIIEVDGKQHQTDEGRQYDQRRDQYLPSEGTKSCRSRVARPCKIQLRCGTRSNMQLMHFCSTLPPHPQPFSPTTRASTTRSRRGGEGSQNERVRSHRTEKTRFLRAVGCIDLSEFANSVRRTLLKNSVQIRENCSEEMNLQRIPAAGGLLSVSRDRLRYRSEIASWTRERVR</sequence>
<dbReference type="PANTHER" id="PTHR38590:SF1">
    <property type="entry name" value="BLL0828 PROTEIN"/>
    <property type="match status" value="1"/>
</dbReference>
<feature type="region of interest" description="Disordered" evidence="1">
    <location>
        <begin position="71"/>
        <end position="91"/>
    </location>
</feature>
<proteinExistence type="predicted"/>
<protein>
    <recommendedName>
        <fullName evidence="2">DUF559 domain-containing protein</fullName>
    </recommendedName>
</protein>
<organism evidence="3 4">
    <name type="scientific">Stieleria neptunia</name>
    <dbReference type="NCBI Taxonomy" id="2527979"/>
    <lineage>
        <taxon>Bacteria</taxon>
        <taxon>Pseudomonadati</taxon>
        <taxon>Planctomycetota</taxon>
        <taxon>Planctomycetia</taxon>
        <taxon>Pirellulales</taxon>
        <taxon>Pirellulaceae</taxon>
        <taxon>Stieleria</taxon>
    </lineage>
</organism>
<dbReference type="OrthoDB" id="9798754at2"/>
<dbReference type="Gene3D" id="3.40.960.10">
    <property type="entry name" value="VSR Endonuclease"/>
    <property type="match status" value="1"/>
</dbReference>
<evidence type="ECO:0000313" key="4">
    <source>
        <dbReference type="Proteomes" id="UP000319004"/>
    </source>
</evidence>
<dbReference type="CDD" id="cd01038">
    <property type="entry name" value="Endonuclease_DUF559"/>
    <property type="match status" value="1"/>
</dbReference>
<name>A0A518HMY5_9BACT</name>
<feature type="domain" description="DUF559" evidence="2">
    <location>
        <begin position="13"/>
        <end position="97"/>
    </location>
</feature>
<gene>
    <name evidence="3" type="ORF">Enr13x_20480</name>
</gene>
<feature type="compositionally biased region" description="Basic and acidic residues" evidence="1">
    <location>
        <begin position="71"/>
        <end position="86"/>
    </location>
</feature>
<dbReference type="EMBL" id="CP037423">
    <property type="protein sequence ID" value="QDV42203.1"/>
    <property type="molecule type" value="Genomic_DNA"/>
</dbReference>
<dbReference type="PANTHER" id="PTHR38590">
    <property type="entry name" value="BLL0828 PROTEIN"/>
    <property type="match status" value="1"/>
</dbReference>
<dbReference type="InterPro" id="IPR011335">
    <property type="entry name" value="Restrct_endonuc-II-like"/>
</dbReference>
<dbReference type="KEGG" id="snep:Enr13x_20480"/>
<accession>A0A518HMY5</accession>
<dbReference type="InterPro" id="IPR007569">
    <property type="entry name" value="DUF559"/>
</dbReference>
<dbReference type="AlphaFoldDB" id="A0A518HMY5"/>
<evidence type="ECO:0000313" key="3">
    <source>
        <dbReference type="EMBL" id="QDV42203.1"/>
    </source>
</evidence>
<keyword evidence="4" id="KW-1185">Reference proteome</keyword>
<dbReference type="InterPro" id="IPR047216">
    <property type="entry name" value="Endonuclease_DUF559_bact"/>
</dbReference>
<evidence type="ECO:0000256" key="1">
    <source>
        <dbReference type="SAM" id="MobiDB-lite"/>
    </source>
</evidence>
<dbReference type="Proteomes" id="UP000319004">
    <property type="component" value="Chromosome"/>
</dbReference>
<reference evidence="3 4" key="1">
    <citation type="submission" date="2019-03" db="EMBL/GenBank/DDBJ databases">
        <title>Deep-cultivation of Planctomycetes and their phenomic and genomic characterization uncovers novel biology.</title>
        <authorList>
            <person name="Wiegand S."/>
            <person name="Jogler M."/>
            <person name="Boedeker C."/>
            <person name="Pinto D."/>
            <person name="Vollmers J."/>
            <person name="Rivas-Marin E."/>
            <person name="Kohn T."/>
            <person name="Peeters S.H."/>
            <person name="Heuer A."/>
            <person name="Rast P."/>
            <person name="Oberbeckmann S."/>
            <person name="Bunk B."/>
            <person name="Jeske O."/>
            <person name="Meyerdierks A."/>
            <person name="Storesund J.E."/>
            <person name="Kallscheuer N."/>
            <person name="Luecker S."/>
            <person name="Lage O.M."/>
            <person name="Pohl T."/>
            <person name="Merkel B.J."/>
            <person name="Hornburger P."/>
            <person name="Mueller R.-W."/>
            <person name="Bruemmer F."/>
            <person name="Labrenz M."/>
            <person name="Spormann A.M."/>
            <person name="Op den Camp H."/>
            <person name="Overmann J."/>
            <person name="Amann R."/>
            <person name="Jetten M.S.M."/>
            <person name="Mascher T."/>
            <person name="Medema M.H."/>
            <person name="Devos D.P."/>
            <person name="Kaster A.-K."/>
            <person name="Ovreas L."/>
            <person name="Rohde M."/>
            <person name="Galperin M.Y."/>
            <person name="Jogler C."/>
        </authorList>
    </citation>
    <scope>NUCLEOTIDE SEQUENCE [LARGE SCALE GENOMIC DNA]</scope>
    <source>
        <strain evidence="3 4">Enr13</strain>
    </source>
</reference>